<organism evidence="1 2">
    <name type="scientific">Neobacillus ginsengisoli</name>
    <dbReference type="NCBI Taxonomy" id="904295"/>
    <lineage>
        <taxon>Bacteria</taxon>
        <taxon>Bacillati</taxon>
        <taxon>Bacillota</taxon>
        <taxon>Bacilli</taxon>
        <taxon>Bacillales</taxon>
        <taxon>Bacillaceae</taxon>
        <taxon>Neobacillus</taxon>
    </lineage>
</organism>
<comment type="caution">
    <text evidence="1">The sequence shown here is derived from an EMBL/GenBank/DDBJ whole genome shotgun (WGS) entry which is preliminary data.</text>
</comment>
<name>A0ABT9XNG8_9BACI</name>
<dbReference type="RefSeq" id="WP_307403795.1">
    <property type="nucleotide sequence ID" value="NZ_JAUSTW010000001.1"/>
</dbReference>
<keyword evidence="2" id="KW-1185">Reference proteome</keyword>
<accession>A0ABT9XNG8</accession>
<protein>
    <submittedName>
        <fullName evidence="1">Uncharacterized protein</fullName>
    </submittedName>
</protein>
<evidence type="ECO:0000313" key="1">
    <source>
        <dbReference type="EMBL" id="MDQ0197092.1"/>
    </source>
</evidence>
<sequence>MICNECGGILNVIRVEEYPEGVKDKINYDRLCDVECLDCGKVFYSLPYDFGKKINAVKDLSQIKKSR</sequence>
<dbReference type="EMBL" id="JAUSTW010000001">
    <property type="protein sequence ID" value="MDQ0197092.1"/>
    <property type="molecule type" value="Genomic_DNA"/>
</dbReference>
<gene>
    <name evidence="1" type="ORF">J2S10_000197</name>
</gene>
<dbReference type="Proteomes" id="UP001224122">
    <property type="component" value="Unassembled WGS sequence"/>
</dbReference>
<evidence type="ECO:0000313" key="2">
    <source>
        <dbReference type="Proteomes" id="UP001224122"/>
    </source>
</evidence>
<proteinExistence type="predicted"/>
<reference evidence="1 2" key="1">
    <citation type="submission" date="2023-07" db="EMBL/GenBank/DDBJ databases">
        <title>Genomic Encyclopedia of Type Strains, Phase IV (KMG-IV): sequencing the most valuable type-strain genomes for metagenomic binning, comparative biology and taxonomic classification.</title>
        <authorList>
            <person name="Goeker M."/>
        </authorList>
    </citation>
    <scope>NUCLEOTIDE SEQUENCE [LARGE SCALE GENOMIC DNA]</scope>
    <source>
        <strain evidence="1 2">DSM 27594</strain>
    </source>
</reference>